<dbReference type="Proteomes" id="UP000275078">
    <property type="component" value="Unassembled WGS sequence"/>
</dbReference>
<dbReference type="AlphaFoldDB" id="A0A3N4HN70"/>
<evidence type="ECO:0000313" key="4">
    <source>
        <dbReference type="Proteomes" id="UP000275078"/>
    </source>
</evidence>
<gene>
    <name evidence="3" type="ORF">BJ508DRAFT_312104</name>
</gene>
<dbReference type="EMBL" id="ML119767">
    <property type="protein sequence ID" value="RPA75272.1"/>
    <property type="molecule type" value="Genomic_DNA"/>
</dbReference>
<keyword evidence="4" id="KW-1185">Reference proteome</keyword>
<proteinExistence type="predicted"/>
<feature type="region of interest" description="Disordered" evidence="2">
    <location>
        <begin position="1"/>
        <end position="67"/>
    </location>
</feature>
<sequence>MGHSSGMPATIPINKQNQTRKRPTEQAHSTSGITKRAYTNSTRKDNFPETSQPQSKNQRKLYSTKSANQTRINASKLLLLNHINTTLKLNLSLHHVHITPAIHDVPYDWNCSPPYDMPTRGSGPYPDGRKNLQLYSITDHRALRLAVGQGWLKAVWKDGVDAAVLQVQNSEEGDGQDKAGSCASRQELVNEWDKKEVEEARWMQETKKDSCGAKEPCPHAEASQLQMHLIGELRSRLETAQQQIASLKAESEELKAREALFRSMLK</sequence>
<evidence type="ECO:0000256" key="2">
    <source>
        <dbReference type="SAM" id="MobiDB-lite"/>
    </source>
</evidence>
<evidence type="ECO:0000256" key="1">
    <source>
        <dbReference type="SAM" id="Coils"/>
    </source>
</evidence>
<organism evidence="3 4">
    <name type="scientific">Ascobolus immersus RN42</name>
    <dbReference type="NCBI Taxonomy" id="1160509"/>
    <lineage>
        <taxon>Eukaryota</taxon>
        <taxon>Fungi</taxon>
        <taxon>Dikarya</taxon>
        <taxon>Ascomycota</taxon>
        <taxon>Pezizomycotina</taxon>
        <taxon>Pezizomycetes</taxon>
        <taxon>Pezizales</taxon>
        <taxon>Ascobolaceae</taxon>
        <taxon>Ascobolus</taxon>
    </lineage>
</organism>
<evidence type="ECO:0000313" key="3">
    <source>
        <dbReference type="EMBL" id="RPA75272.1"/>
    </source>
</evidence>
<feature type="coiled-coil region" evidence="1">
    <location>
        <begin position="230"/>
        <end position="257"/>
    </location>
</feature>
<protein>
    <submittedName>
        <fullName evidence="3">Uncharacterized protein</fullName>
    </submittedName>
</protein>
<feature type="compositionally biased region" description="Polar residues" evidence="2">
    <location>
        <begin position="26"/>
        <end position="41"/>
    </location>
</feature>
<feature type="compositionally biased region" description="Polar residues" evidence="2">
    <location>
        <begin position="48"/>
        <end position="67"/>
    </location>
</feature>
<accession>A0A3N4HN70</accession>
<keyword evidence="1" id="KW-0175">Coiled coil</keyword>
<reference evidence="3 4" key="1">
    <citation type="journal article" date="2018" name="Nat. Ecol. Evol.">
        <title>Pezizomycetes genomes reveal the molecular basis of ectomycorrhizal truffle lifestyle.</title>
        <authorList>
            <person name="Murat C."/>
            <person name="Payen T."/>
            <person name="Noel B."/>
            <person name="Kuo A."/>
            <person name="Morin E."/>
            <person name="Chen J."/>
            <person name="Kohler A."/>
            <person name="Krizsan K."/>
            <person name="Balestrini R."/>
            <person name="Da Silva C."/>
            <person name="Montanini B."/>
            <person name="Hainaut M."/>
            <person name="Levati E."/>
            <person name="Barry K.W."/>
            <person name="Belfiori B."/>
            <person name="Cichocki N."/>
            <person name="Clum A."/>
            <person name="Dockter R.B."/>
            <person name="Fauchery L."/>
            <person name="Guy J."/>
            <person name="Iotti M."/>
            <person name="Le Tacon F."/>
            <person name="Lindquist E.A."/>
            <person name="Lipzen A."/>
            <person name="Malagnac F."/>
            <person name="Mello A."/>
            <person name="Molinier V."/>
            <person name="Miyauchi S."/>
            <person name="Poulain J."/>
            <person name="Riccioni C."/>
            <person name="Rubini A."/>
            <person name="Sitrit Y."/>
            <person name="Splivallo R."/>
            <person name="Traeger S."/>
            <person name="Wang M."/>
            <person name="Zifcakova L."/>
            <person name="Wipf D."/>
            <person name="Zambonelli A."/>
            <person name="Paolocci F."/>
            <person name="Nowrousian M."/>
            <person name="Ottonello S."/>
            <person name="Baldrian P."/>
            <person name="Spatafora J.W."/>
            <person name="Henrissat B."/>
            <person name="Nagy L.G."/>
            <person name="Aury J.M."/>
            <person name="Wincker P."/>
            <person name="Grigoriev I.V."/>
            <person name="Bonfante P."/>
            <person name="Martin F.M."/>
        </authorList>
    </citation>
    <scope>NUCLEOTIDE SEQUENCE [LARGE SCALE GENOMIC DNA]</scope>
    <source>
        <strain evidence="3 4">RN42</strain>
    </source>
</reference>
<name>A0A3N4HN70_ASCIM</name>